<proteinExistence type="predicted"/>
<dbReference type="Gene3D" id="3.10.350.10">
    <property type="entry name" value="LysM domain"/>
    <property type="match status" value="1"/>
</dbReference>
<dbReference type="Pfam" id="PF01476">
    <property type="entry name" value="LysM"/>
    <property type="match status" value="1"/>
</dbReference>
<evidence type="ECO:0000313" key="5">
    <source>
        <dbReference type="Proteomes" id="UP000294914"/>
    </source>
</evidence>
<keyword evidence="2" id="KW-0732">Signal</keyword>
<dbReference type="RefSeq" id="WP_134080285.1">
    <property type="nucleotide sequence ID" value="NZ_SOQX01000001.1"/>
</dbReference>
<dbReference type="Proteomes" id="UP000294914">
    <property type="component" value="Unassembled WGS sequence"/>
</dbReference>
<evidence type="ECO:0000256" key="1">
    <source>
        <dbReference type="SAM" id="MobiDB-lite"/>
    </source>
</evidence>
<dbReference type="PANTHER" id="PTHR34700:SF4">
    <property type="entry name" value="PHAGE-LIKE ELEMENT PBSX PROTEIN XKDP"/>
    <property type="match status" value="1"/>
</dbReference>
<dbReference type="OrthoDB" id="9765158at2"/>
<evidence type="ECO:0000313" key="4">
    <source>
        <dbReference type="EMBL" id="TDY03695.1"/>
    </source>
</evidence>
<protein>
    <submittedName>
        <fullName evidence="4">LysM domain-containing protein</fullName>
    </submittedName>
</protein>
<dbReference type="PROSITE" id="PS51782">
    <property type="entry name" value="LYSM"/>
    <property type="match status" value="1"/>
</dbReference>
<feature type="domain" description="LysM" evidence="3">
    <location>
        <begin position="66"/>
        <end position="114"/>
    </location>
</feature>
<evidence type="ECO:0000259" key="3">
    <source>
        <dbReference type="PROSITE" id="PS51782"/>
    </source>
</evidence>
<dbReference type="CDD" id="cd00118">
    <property type="entry name" value="LysM"/>
    <property type="match status" value="1"/>
</dbReference>
<dbReference type="SMART" id="SM00257">
    <property type="entry name" value="LysM"/>
    <property type="match status" value="1"/>
</dbReference>
<dbReference type="AlphaFoldDB" id="A0A4V6QBY9"/>
<gene>
    <name evidence="4" type="ORF">EDC23_0064</name>
</gene>
<feature type="region of interest" description="Disordered" evidence="1">
    <location>
        <begin position="30"/>
        <end position="59"/>
    </location>
</feature>
<dbReference type="PANTHER" id="PTHR34700">
    <property type="entry name" value="POTASSIUM BINDING PROTEIN KBP"/>
    <property type="match status" value="1"/>
</dbReference>
<organism evidence="4 5">
    <name type="scientific">Thiohalophilus thiocyanatoxydans</name>
    <dbReference type="NCBI Taxonomy" id="381308"/>
    <lineage>
        <taxon>Bacteria</taxon>
        <taxon>Pseudomonadati</taxon>
        <taxon>Pseudomonadota</taxon>
        <taxon>Gammaproteobacteria</taxon>
        <taxon>Thiohalomonadales</taxon>
        <taxon>Thiohalophilaceae</taxon>
        <taxon>Thiohalophilus</taxon>
    </lineage>
</organism>
<dbReference type="EMBL" id="SOQX01000001">
    <property type="protein sequence ID" value="TDY03695.1"/>
    <property type="molecule type" value="Genomic_DNA"/>
</dbReference>
<evidence type="ECO:0000256" key="2">
    <source>
        <dbReference type="SAM" id="SignalP"/>
    </source>
</evidence>
<dbReference type="InterPro" id="IPR018392">
    <property type="entry name" value="LysM"/>
</dbReference>
<dbReference type="InterPro" id="IPR052196">
    <property type="entry name" value="Bact_Kbp"/>
</dbReference>
<dbReference type="InterPro" id="IPR036779">
    <property type="entry name" value="LysM_dom_sf"/>
</dbReference>
<keyword evidence="5" id="KW-1185">Reference proteome</keyword>
<dbReference type="SUPFAM" id="SSF54106">
    <property type="entry name" value="LysM domain"/>
    <property type="match status" value="1"/>
</dbReference>
<feature type="signal peptide" evidence="2">
    <location>
        <begin position="1"/>
        <end position="30"/>
    </location>
</feature>
<name>A0A4V6QBY9_9GAMM</name>
<feature type="chain" id="PRO_5021033066" evidence="2">
    <location>
        <begin position="31"/>
        <end position="387"/>
    </location>
</feature>
<accession>A0A4V6QBY9</accession>
<dbReference type="PROSITE" id="PS51257">
    <property type="entry name" value="PROKAR_LIPOPROTEIN"/>
    <property type="match status" value="1"/>
</dbReference>
<sequence>MVDNKPTGPILTRFLSIVLLGMGLAACGSAPPEREPASAPESTSYTIDEAPDAEPQKPVFKPDYPERYVVKRGDTLWDIAGRFLKDPWLWPKVWHINPEIRNPHLIYPGDVIVLYHGADGEPYLTLEGSGGVTEPRDREATRLSPRERYEPIDKAIPTIPRSVIAPFLQRPRVIGKDELDDAPYIVSSYEGHLISSNDNTIYVRDIEDEAIGRYEVVRPGRVYKDPETGETLGYEVLRLAEARVTRGKTGVDDVTTLNIERARQEVLNGDHLLPAEEETLEFNFFPRPPEEEVNGHIIAVHNGLSQIGQHNVVILSRGARDGLESGHVLAIYQDGGTARDPVNRGSVELPDERAGLLMVFRTYEKVSYALVMEANRALHVKDRVTSP</sequence>
<comment type="caution">
    <text evidence="4">The sequence shown here is derived from an EMBL/GenBank/DDBJ whole genome shotgun (WGS) entry which is preliminary data.</text>
</comment>
<reference evidence="4 5" key="1">
    <citation type="submission" date="2019-03" db="EMBL/GenBank/DDBJ databases">
        <title>Genomic Encyclopedia of Type Strains, Phase IV (KMG-IV): sequencing the most valuable type-strain genomes for metagenomic binning, comparative biology and taxonomic classification.</title>
        <authorList>
            <person name="Goeker M."/>
        </authorList>
    </citation>
    <scope>NUCLEOTIDE SEQUENCE [LARGE SCALE GENOMIC DNA]</scope>
    <source>
        <strain evidence="4 5">DSM 16326</strain>
    </source>
</reference>